<name>A0A9X1JVC8_9FLAO</name>
<dbReference type="AlphaFoldDB" id="A0A9X1JVC8"/>
<feature type="transmembrane region" description="Helical" evidence="1">
    <location>
        <begin position="209"/>
        <end position="227"/>
    </location>
</feature>
<accession>A0A9X1JVC8</accession>
<keyword evidence="4" id="KW-1185">Reference proteome</keyword>
<feature type="transmembrane region" description="Helical" evidence="1">
    <location>
        <begin position="45"/>
        <end position="67"/>
    </location>
</feature>
<keyword evidence="3" id="KW-0012">Acyltransferase</keyword>
<evidence type="ECO:0000313" key="4">
    <source>
        <dbReference type="Proteomes" id="UP001138686"/>
    </source>
</evidence>
<dbReference type="PANTHER" id="PTHR23028:SF53">
    <property type="entry name" value="ACYL_TRANSF_3 DOMAIN-CONTAINING PROTEIN"/>
    <property type="match status" value="1"/>
</dbReference>
<dbReference type="InterPro" id="IPR002656">
    <property type="entry name" value="Acyl_transf_3_dom"/>
</dbReference>
<feature type="transmembrane region" description="Helical" evidence="1">
    <location>
        <begin position="339"/>
        <end position="360"/>
    </location>
</feature>
<evidence type="ECO:0000313" key="3">
    <source>
        <dbReference type="EMBL" id="MBW2937580.1"/>
    </source>
</evidence>
<keyword evidence="1" id="KW-0472">Membrane</keyword>
<gene>
    <name evidence="3" type="ORF">KXJ69_05650</name>
</gene>
<sequence length="382" mass="44965">MKIDYSKRIFGLDIMRTTAILFVVCSHALWVFPDTEGSFYSLLRLAGVMGVEIFFVLSGFLIGRILFRIFTNEHFKPAHLFYFLIRRWFRTLPNYYLILVLNIFVVFYLGRELPETLWMYFGFLQNTTFGMDIFFTESWSLPIEEFAYILGPILLYLLVLPKFKISRKTIFLFVTLFIILFFLATKFIYNNTHGATSLEFWNINLKAVMLYRIDAIYYGVLAAFISLSFPKSWNSFKSFFLFLSLFFFAGMHIIIGQLGMNSETTPLFLNVFYLPLCSIFIAFSLPVLSNIKSASALILKPITFISIISYSMYLLHYSIILQLMHFILEMDENTMWYKLVFSIGYLIITIVLSYGLYRFYEKPVMDIRDKPFFRNLMAKSKL</sequence>
<dbReference type="InterPro" id="IPR050879">
    <property type="entry name" value="Acyltransferase_3"/>
</dbReference>
<dbReference type="RefSeq" id="WP_219052000.1">
    <property type="nucleotide sequence ID" value="NZ_JAHWDP010000002.1"/>
</dbReference>
<feature type="transmembrane region" description="Helical" evidence="1">
    <location>
        <begin position="303"/>
        <end position="327"/>
    </location>
</feature>
<comment type="caution">
    <text evidence="3">The sequence shown here is derived from an EMBL/GenBank/DDBJ whole genome shotgun (WGS) entry which is preliminary data.</text>
</comment>
<feature type="transmembrane region" description="Helical" evidence="1">
    <location>
        <begin position="12"/>
        <end position="33"/>
    </location>
</feature>
<feature type="transmembrane region" description="Helical" evidence="1">
    <location>
        <begin position="272"/>
        <end position="291"/>
    </location>
</feature>
<dbReference type="GO" id="GO:0016020">
    <property type="term" value="C:membrane"/>
    <property type="evidence" value="ECO:0007669"/>
    <property type="project" value="TreeGrafter"/>
</dbReference>
<evidence type="ECO:0000259" key="2">
    <source>
        <dbReference type="Pfam" id="PF01757"/>
    </source>
</evidence>
<dbReference type="EMBL" id="JAHWDP010000002">
    <property type="protein sequence ID" value="MBW2937580.1"/>
    <property type="molecule type" value="Genomic_DNA"/>
</dbReference>
<feature type="transmembrane region" description="Helical" evidence="1">
    <location>
        <begin position="170"/>
        <end position="189"/>
    </location>
</feature>
<organism evidence="3 4">
    <name type="scientific">Halomarinibacterium sedimenti</name>
    <dbReference type="NCBI Taxonomy" id="2857106"/>
    <lineage>
        <taxon>Bacteria</taxon>
        <taxon>Pseudomonadati</taxon>
        <taxon>Bacteroidota</taxon>
        <taxon>Flavobacteriia</taxon>
        <taxon>Flavobacteriales</taxon>
        <taxon>Flavobacteriaceae</taxon>
        <taxon>Halomarinibacterium</taxon>
    </lineage>
</organism>
<proteinExistence type="predicted"/>
<feature type="transmembrane region" description="Helical" evidence="1">
    <location>
        <begin position="239"/>
        <end position="260"/>
    </location>
</feature>
<dbReference type="GO" id="GO:0016747">
    <property type="term" value="F:acyltransferase activity, transferring groups other than amino-acyl groups"/>
    <property type="evidence" value="ECO:0007669"/>
    <property type="project" value="InterPro"/>
</dbReference>
<dbReference type="Pfam" id="PF01757">
    <property type="entry name" value="Acyl_transf_3"/>
    <property type="match status" value="1"/>
</dbReference>
<feature type="domain" description="Acyltransferase 3" evidence="2">
    <location>
        <begin position="11"/>
        <end position="358"/>
    </location>
</feature>
<reference evidence="3" key="1">
    <citation type="submission" date="2021-07" db="EMBL/GenBank/DDBJ databases">
        <title>Aureisphaera sp. CAU 1614 isolated from sea sediment.</title>
        <authorList>
            <person name="Kim W."/>
        </authorList>
    </citation>
    <scope>NUCLEOTIDE SEQUENCE</scope>
    <source>
        <strain evidence="3">CAU 1614</strain>
    </source>
</reference>
<protein>
    <submittedName>
        <fullName evidence="3">Acyltransferase</fullName>
    </submittedName>
</protein>
<keyword evidence="3" id="KW-0808">Transferase</keyword>
<dbReference type="PANTHER" id="PTHR23028">
    <property type="entry name" value="ACETYLTRANSFERASE"/>
    <property type="match status" value="1"/>
</dbReference>
<dbReference type="Proteomes" id="UP001138686">
    <property type="component" value="Unassembled WGS sequence"/>
</dbReference>
<feature type="transmembrane region" description="Helical" evidence="1">
    <location>
        <begin position="88"/>
        <end position="110"/>
    </location>
</feature>
<keyword evidence="1" id="KW-1133">Transmembrane helix</keyword>
<dbReference type="GO" id="GO:0000271">
    <property type="term" value="P:polysaccharide biosynthetic process"/>
    <property type="evidence" value="ECO:0007669"/>
    <property type="project" value="TreeGrafter"/>
</dbReference>
<keyword evidence="1" id="KW-0812">Transmembrane</keyword>
<feature type="transmembrane region" description="Helical" evidence="1">
    <location>
        <begin position="146"/>
        <end position="163"/>
    </location>
</feature>
<evidence type="ECO:0000256" key="1">
    <source>
        <dbReference type="SAM" id="Phobius"/>
    </source>
</evidence>